<dbReference type="AlphaFoldDB" id="L7LDR0"/>
<dbReference type="InterPro" id="IPR009061">
    <property type="entry name" value="DNA-bd_dom_put_sf"/>
</dbReference>
<evidence type="ECO:0000313" key="2">
    <source>
        <dbReference type="EMBL" id="GAC59014.1"/>
    </source>
</evidence>
<dbReference type="EMBL" id="BANT01000068">
    <property type="protein sequence ID" value="GAC59014.1"/>
    <property type="molecule type" value="Genomic_DNA"/>
</dbReference>
<gene>
    <name evidence="2" type="ORF">GOHSU_68_00060</name>
</gene>
<accession>L7LDR0</accession>
<reference evidence="2 3" key="1">
    <citation type="submission" date="2012-12" db="EMBL/GenBank/DDBJ databases">
        <title>Whole genome shotgun sequence of Gordonia hirsuta NBRC 16056.</title>
        <authorList>
            <person name="Isaki-Nakamura S."/>
            <person name="Hosoyama A."/>
            <person name="Tsuchikane K."/>
            <person name="Katsumata H."/>
            <person name="Baba S."/>
            <person name="Yamazaki S."/>
            <person name="Fujita N."/>
        </authorList>
    </citation>
    <scope>NUCLEOTIDE SEQUENCE [LARGE SCALE GENOMIC DNA]</scope>
    <source>
        <strain evidence="2 3">NBRC 16056</strain>
    </source>
</reference>
<feature type="domain" description="Helix-turn-helix" evidence="1">
    <location>
        <begin position="6"/>
        <end position="50"/>
    </location>
</feature>
<dbReference type="Proteomes" id="UP000053405">
    <property type="component" value="Unassembled WGS sequence"/>
</dbReference>
<dbReference type="GO" id="GO:0003677">
    <property type="term" value="F:DNA binding"/>
    <property type="evidence" value="ECO:0007669"/>
    <property type="project" value="InterPro"/>
</dbReference>
<comment type="caution">
    <text evidence="2">The sequence shown here is derived from an EMBL/GenBank/DDBJ whole genome shotgun (WGS) entry which is preliminary data.</text>
</comment>
<sequence length="62" mass="6901">MSATTMLTIEQVSQKYEISTRTVRRYLASGRLRGYRIGPRMIRLDAAEVAEDLLGSQVGGRA</sequence>
<evidence type="ECO:0000313" key="3">
    <source>
        <dbReference type="Proteomes" id="UP000053405"/>
    </source>
</evidence>
<dbReference type="SUPFAM" id="SSF46955">
    <property type="entry name" value="Putative DNA-binding domain"/>
    <property type="match status" value="1"/>
</dbReference>
<dbReference type="OrthoDB" id="4870800at2"/>
<dbReference type="NCBIfam" id="TIGR01764">
    <property type="entry name" value="excise"/>
    <property type="match status" value="1"/>
</dbReference>
<evidence type="ECO:0000259" key="1">
    <source>
        <dbReference type="Pfam" id="PF12728"/>
    </source>
</evidence>
<keyword evidence="3" id="KW-1185">Reference proteome</keyword>
<name>L7LDR0_9ACTN</name>
<dbReference type="InterPro" id="IPR041657">
    <property type="entry name" value="HTH_17"/>
</dbReference>
<proteinExistence type="predicted"/>
<dbReference type="InterPro" id="IPR010093">
    <property type="entry name" value="SinI_DNA-bd"/>
</dbReference>
<dbReference type="STRING" id="1121927.GOHSU_68_00060"/>
<dbReference type="Pfam" id="PF12728">
    <property type="entry name" value="HTH_17"/>
    <property type="match status" value="1"/>
</dbReference>
<organism evidence="2 3">
    <name type="scientific">Gordonia hirsuta DSM 44140 = NBRC 16056</name>
    <dbReference type="NCBI Taxonomy" id="1121927"/>
    <lineage>
        <taxon>Bacteria</taxon>
        <taxon>Bacillati</taxon>
        <taxon>Actinomycetota</taxon>
        <taxon>Actinomycetes</taxon>
        <taxon>Mycobacteriales</taxon>
        <taxon>Gordoniaceae</taxon>
        <taxon>Gordonia</taxon>
    </lineage>
</organism>
<protein>
    <recommendedName>
        <fullName evidence="1">Helix-turn-helix domain-containing protein</fullName>
    </recommendedName>
</protein>